<keyword evidence="6 8" id="KW-1133">Transmembrane helix</keyword>
<dbReference type="InterPro" id="IPR044878">
    <property type="entry name" value="UbiA_sf"/>
</dbReference>
<reference evidence="10 11" key="1">
    <citation type="journal article" date="2014" name="Int. J. Syst. Evol. Microbiol.">
        <title>Carboxylicivirga gen. nov. in the family Marinilabiliaceae with two novel species, Carboxylicivirga mesophila sp. nov. and Carboxylicivirga taeanensis sp. nov., and reclassification of Cytophaga fermentans as Saccharicrinis fermentans gen. nov., comb. nov.</title>
        <authorList>
            <person name="Yang S.H."/>
            <person name="Seo H.S."/>
            <person name="Woo J.H."/>
            <person name="Oh H.M."/>
            <person name="Jang H."/>
            <person name="Lee J.H."/>
            <person name="Kim S.J."/>
            <person name="Kwon K.K."/>
        </authorList>
    </citation>
    <scope>NUCLEOTIDE SEQUENCE [LARGE SCALE GENOMIC DNA]</scope>
    <source>
        <strain evidence="10 11">JCM 18290</strain>
    </source>
</reference>
<evidence type="ECO:0000256" key="9">
    <source>
        <dbReference type="NCBIfam" id="TIGR00751"/>
    </source>
</evidence>
<evidence type="ECO:0000256" key="2">
    <source>
        <dbReference type="ARBA" id="ARBA00022428"/>
    </source>
</evidence>
<keyword evidence="3 8" id="KW-1003">Cell membrane</keyword>
<feature type="transmembrane region" description="Helical" evidence="8">
    <location>
        <begin position="119"/>
        <end position="139"/>
    </location>
</feature>
<keyword evidence="11" id="KW-1185">Reference proteome</keyword>
<dbReference type="PIRSF" id="PIRSF005355">
    <property type="entry name" value="UBIAD1"/>
    <property type="match status" value="1"/>
</dbReference>
<evidence type="ECO:0000256" key="1">
    <source>
        <dbReference type="ARBA" id="ARBA00004141"/>
    </source>
</evidence>
<comment type="pathway">
    <text evidence="8">Quinol/quinone metabolism; menaquinone biosynthesis; menaquinol from 1,4-dihydroxy-2-naphthoate: step 1/2.</text>
</comment>
<comment type="caution">
    <text evidence="10">The sequence shown here is derived from an EMBL/GenBank/DDBJ whole genome shotgun (WGS) entry which is preliminary data.</text>
</comment>
<dbReference type="Pfam" id="PF01040">
    <property type="entry name" value="UbiA"/>
    <property type="match status" value="1"/>
</dbReference>
<gene>
    <name evidence="8 10" type="primary">menA</name>
    <name evidence="10" type="ORF">KEM09_05330</name>
</gene>
<feature type="transmembrane region" description="Helical" evidence="8">
    <location>
        <begin position="38"/>
        <end position="58"/>
    </location>
</feature>
<evidence type="ECO:0000256" key="4">
    <source>
        <dbReference type="ARBA" id="ARBA00022679"/>
    </source>
</evidence>
<feature type="transmembrane region" description="Helical" evidence="8">
    <location>
        <begin position="12"/>
        <end position="32"/>
    </location>
</feature>
<feature type="transmembrane region" description="Helical" evidence="8">
    <location>
        <begin position="93"/>
        <end position="113"/>
    </location>
</feature>
<evidence type="ECO:0000256" key="5">
    <source>
        <dbReference type="ARBA" id="ARBA00022692"/>
    </source>
</evidence>
<feature type="transmembrane region" description="Helical" evidence="8">
    <location>
        <begin position="283"/>
        <end position="300"/>
    </location>
</feature>
<evidence type="ECO:0000313" key="10">
    <source>
        <dbReference type="EMBL" id="MBS2210809.1"/>
    </source>
</evidence>
<evidence type="ECO:0000256" key="3">
    <source>
        <dbReference type="ARBA" id="ARBA00022475"/>
    </source>
</evidence>
<dbReference type="InterPro" id="IPR004657">
    <property type="entry name" value="MenA"/>
</dbReference>
<evidence type="ECO:0000256" key="8">
    <source>
        <dbReference type="HAMAP-Rule" id="MF_01937"/>
    </source>
</evidence>
<comment type="catalytic activity">
    <reaction evidence="8">
        <text>an all-trans-polyprenyl diphosphate + 1,4-dihydroxy-2-naphthoate + H(+) = a 2-demethylmenaquinol + CO2 + diphosphate</text>
        <dbReference type="Rhea" id="RHEA:26478"/>
        <dbReference type="Rhea" id="RHEA-COMP:9563"/>
        <dbReference type="Rhea" id="RHEA-COMP:9564"/>
        <dbReference type="ChEBI" id="CHEBI:11173"/>
        <dbReference type="ChEBI" id="CHEBI:15378"/>
        <dbReference type="ChEBI" id="CHEBI:16526"/>
        <dbReference type="ChEBI" id="CHEBI:33019"/>
        <dbReference type="ChEBI" id="CHEBI:55437"/>
        <dbReference type="ChEBI" id="CHEBI:58914"/>
        <dbReference type="EC" id="2.5.1.74"/>
    </reaction>
</comment>
<proteinExistence type="inferred from homology"/>
<dbReference type="EMBL" id="JAGUCN010000004">
    <property type="protein sequence ID" value="MBS2210809.1"/>
    <property type="molecule type" value="Genomic_DNA"/>
</dbReference>
<keyword evidence="5 8" id="KW-0812">Transmembrane</keyword>
<organism evidence="10 11">
    <name type="scientific">Carboxylicivirga mesophila</name>
    <dbReference type="NCBI Taxonomy" id="1166478"/>
    <lineage>
        <taxon>Bacteria</taxon>
        <taxon>Pseudomonadati</taxon>
        <taxon>Bacteroidota</taxon>
        <taxon>Bacteroidia</taxon>
        <taxon>Marinilabiliales</taxon>
        <taxon>Marinilabiliaceae</taxon>
        <taxon>Carboxylicivirga</taxon>
    </lineage>
</organism>
<dbReference type="HAMAP" id="MF_01937">
    <property type="entry name" value="MenA_1"/>
    <property type="match status" value="1"/>
</dbReference>
<dbReference type="NCBIfam" id="TIGR00751">
    <property type="entry name" value="menA"/>
    <property type="match status" value="1"/>
</dbReference>
<evidence type="ECO:0000313" key="11">
    <source>
        <dbReference type="Proteomes" id="UP000721861"/>
    </source>
</evidence>
<keyword evidence="7 8" id="KW-0472">Membrane</keyword>
<feature type="transmembrane region" description="Helical" evidence="8">
    <location>
        <begin position="225"/>
        <end position="243"/>
    </location>
</feature>
<dbReference type="CDD" id="cd13962">
    <property type="entry name" value="PT_UbiA_UBIAD1"/>
    <property type="match status" value="1"/>
</dbReference>
<feature type="transmembrane region" description="Helical" evidence="8">
    <location>
        <begin position="151"/>
        <end position="169"/>
    </location>
</feature>
<sequence>MTKVRAWVSAFRLRTLPLALSTIIMGGFLAQFYGMFKWSVFLLAIITTLFLQVLSNLANDYGDTVNGADHKGRQGPQRMVQSGLISQQSMRRAIVICASLALISGILLIYFSFSQAASISGLVFFLLGVASIVAALKYTMGKNPYGYQGRGDLFVLLFFGLVGVGGSFYLHGQMFHWDVLYPALAIGFLSTGVLNLNNMRDRQSDKEAGKNTLVVKNGIVWAKRYHYFLVIGALLLSTVFVVTNGYHMSMFMFLVSTPLFIRHLWVVNKAVIADDFDPELKKLAITSLVYVLLFGTGLILT</sequence>
<keyword evidence="4 8" id="KW-0808">Transferase</keyword>
<accession>A0ABS5K739</accession>
<dbReference type="PANTHER" id="PTHR13929:SF0">
    <property type="entry name" value="UBIA PRENYLTRANSFERASE DOMAIN-CONTAINING PROTEIN 1"/>
    <property type="match status" value="1"/>
</dbReference>
<dbReference type="InterPro" id="IPR000537">
    <property type="entry name" value="UbiA_prenyltransferase"/>
</dbReference>
<dbReference type="Gene3D" id="1.10.357.140">
    <property type="entry name" value="UbiA prenyltransferase"/>
    <property type="match status" value="1"/>
</dbReference>
<protein>
    <recommendedName>
        <fullName evidence="8 9">1,4-dihydroxy-2-naphthoate octaprenyltransferase</fullName>
        <shortName evidence="8">DHNA-octaprenyltransferase</shortName>
        <ecNumber evidence="8 9">2.5.1.74</ecNumber>
    </recommendedName>
</protein>
<feature type="transmembrane region" description="Helical" evidence="8">
    <location>
        <begin position="175"/>
        <end position="196"/>
    </location>
</feature>
<dbReference type="PANTHER" id="PTHR13929">
    <property type="entry name" value="1,4-DIHYDROXY-2-NAPHTHOATE OCTAPRENYLTRANSFERASE"/>
    <property type="match status" value="1"/>
</dbReference>
<evidence type="ECO:0000256" key="6">
    <source>
        <dbReference type="ARBA" id="ARBA00022989"/>
    </source>
</evidence>
<comment type="similarity">
    <text evidence="8">Belongs to the MenA family. Type 1 subfamily.</text>
</comment>
<comment type="subcellular location">
    <subcellularLocation>
        <location evidence="8">Cell membrane</location>
        <topology evidence="8">Multi-pass membrane protein</topology>
    </subcellularLocation>
    <subcellularLocation>
        <location evidence="1">Membrane</location>
        <topology evidence="1">Multi-pass membrane protein</topology>
    </subcellularLocation>
</comment>
<keyword evidence="2 8" id="KW-0474">Menaquinone biosynthesis</keyword>
<dbReference type="InterPro" id="IPR026046">
    <property type="entry name" value="UBIAD1"/>
</dbReference>
<dbReference type="EC" id="2.5.1.74" evidence="8 9"/>
<comment type="function">
    <text evidence="8">Conversion of 1,4-dihydroxy-2-naphthoate (DHNA) to demethylmenaquinone (DMK).</text>
</comment>
<dbReference type="RefSeq" id="WP_212226473.1">
    <property type="nucleotide sequence ID" value="NZ_JAGUCN010000004.1"/>
</dbReference>
<name>A0ABS5K739_9BACT</name>
<dbReference type="Proteomes" id="UP000721861">
    <property type="component" value="Unassembled WGS sequence"/>
</dbReference>
<evidence type="ECO:0000256" key="7">
    <source>
        <dbReference type="ARBA" id="ARBA00023136"/>
    </source>
</evidence>